<feature type="region of interest" description="Disordered" evidence="3">
    <location>
        <begin position="290"/>
        <end position="329"/>
    </location>
</feature>
<dbReference type="GO" id="GO:0071011">
    <property type="term" value="C:precatalytic spliceosome"/>
    <property type="evidence" value="ECO:0007669"/>
    <property type="project" value="TreeGrafter"/>
</dbReference>
<feature type="compositionally biased region" description="Basic residues" evidence="3">
    <location>
        <begin position="160"/>
        <end position="178"/>
    </location>
</feature>
<keyword evidence="2" id="KW-0539">Nucleus</keyword>
<dbReference type="Proteomes" id="UP000735302">
    <property type="component" value="Unassembled WGS sequence"/>
</dbReference>
<feature type="compositionally biased region" description="Acidic residues" evidence="3">
    <location>
        <begin position="320"/>
        <end position="329"/>
    </location>
</feature>
<dbReference type="PROSITE" id="PS51257">
    <property type="entry name" value="PROKAR_LIPOPROTEIN"/>
    <property type="match status" value="1"/>
</dbReference>
<keyword evidence="5" id="KW-1185">Reference proteome</keyword>
<proteinExistence type="predicted"/>
<feature type="compositionally biased region" description="Basic and acidic residues" evidence="3">
    <location>
        <begin position="149"/>
        <end position="159"/>
    </location>
</feature>
<dbReference type="AlphaFoldDB" id="A0AAV3YJ74"/>
<dbReference type="InterPro" id="IPR051183">
    <property type="entry name" value="U1_U11-U12_snRNP_70-35kDa"/>
</dbReference>
<sequence length="329" mass="37113">MRVSCWWRLTAQLRLLGGKTRAHTVTHGWLGVASCPQLTSNTLWGDGFGRLDPAYKNADGKKIDGRRVLVDVERGRTVKGWRPRRLGGGLGGTRKGGPDENVRFSGRDEFSAGGGYRGDDERGGVGMGGGRMARDRSRSRERRRRSRSRERPERAERAERRRSRSRDRGERRRSRSRERRRDKERPDADGVVAPEEEDSNLSGSGRARDKKRSRRSRSRDRSDRRRSRSRDRDRKRSKRSRSKEKKFKIKAEDLLEQGQWGPPSQELGANGGAHPGDMDAEIRIKEEKPDAYAGYGGPGGYMGGGPPGEEQGHQGMDLYGDGDDQDDDN</sequence>
<evidence type="ECO:0000256" key="2">
    <source>
        <dbReference type="ARBA" id="ARBA00023242"/>
    </source>
</evidence>
<evidence type="ECO:0000256" key="1">
    <source>
        <dbReference type="ARBA" id="ARBA00004123"/>
    </source>
</evidence>
<organism evidence="4 5">
    <name type="scientific">Plakobranchus ocellatus</name>
    <dbReference type="NCBI Taxonomy" id="259542"/>
    <lineage>
        <taxon>Eukaryota</taxon>
        <taxon>Metazoa</taxon>
        <taxon>Spiralia</taxon>
        <taxon>Lophotrochozoa</taxon>
        <taxon>Mollusca</taxon>
        <taxon>Gastropoda</taxon>
        <taxon>Heterobranchia</taxon>
        <taxon>Euthyneura</taxon>
        <taxon>Panpulmonata</taxon>
        <taxon>Sacoglossa</taxon>
        <taxon>Placobranchoidea</taxon>
        <taxon>Plakobranchidae</taxon>
        <taxon>Plakobranchus</taxon>
    </lineage>
</organism>
<dbReference type="GO" id="GO:0071004">
    <property type="term" value="C:U2-type prespliceosome"/>
    <property type="evidence" value="ECO:0007669"/>
    <property type="project" value="TreeGrafter"/>
</dbReference>
<protein>
    <submittedName>
        <fullName evidence="4">U1 small nuclear ribonucleoprotein 70 kDa</fullName>
    </submittedName>
</protein>
<dbReference type="GO" id="GO:0005685">
    <property type="term" value="C:U1 snRNP"/>
    <property type="evidence" value="ECO:0007669"/>
    <property type="project" value="TreeGrafter"/>
</dbReference>
<comment type="subcellular location">
    <subcellularLocation>
        <location evidence="1">Nucleus</location>
    </subcellularLocation>
</comment>
<dbReference type="Gene3D" id="3.30.70.330">
    <property type="match status" value="1"/>
</dbReference>
<dbReference type="PANTHER" id="PTHR13952">
    <property type="entry name" value="U1 SMALL NUCLEAR RIBONUCLEOPROTEIN 70 KD"/>
    <property type="match status" value="1"/>
</dbReference>
<feature type="region of interest" description="Disordered" evidence="3">
    <location>
        <begin position="81"/>
        <end position="277"/>
    </location>
</feature>
<feature type="compositionally biased region" description="Basic residues" evidence="3">
    <location>
        <begin position="208"/>
        <end position="248"/>
    </location>
</feature>
<name>A0AAV3YJ74_9GAST</name>
<dbReference type="PANTHER" id="PTHR13952:SF5">
    <property type="entry name" value="U1 SMALL NUCLEAR RIBONUCLEOPROTEIN 70 KDA"/>
    <property type="match status" value="1"/>
</dbReference>
<feature type="compositionally biased region" description="Basic and acidic residues" evidence="3">
    <location>
        <begin position="96"/>
        <end position="110"/>
    </location>
</feature>
<gene>
    <name evidence="4" type="ORF">PoB_001381100</name>
</gene>
<dbReference type="GO" id="GO:0030619">
    <property type="term" value="F:U1 snRNA binding"/>
    <property type="evidence" value="ECO:0007669"/>
    <property type="project" value="TreeGrafter"/>
</dbReference>
<feature type="compositionally biased region" description="Basic and acidic residues" evidence="3">
    <location>
        <begin position="179"/>
        <end position="188"/>
    </location>
</feature>
<evidence type="ECO:0000256" key="3">
    <source>
        <dbReference type="SAM" id="MobiDB-lite"/>
    </source>
</evidence>
<comment type="caution">
    <text evidence="4">The sequence shown here is derived from an EMBL/GenBank/DDBJ whole genome shotgun (WGS) entry which is preliminary data.</text>
</comment>
<dbReference type="GO" id="GO:0000398">
    <property type="term" value="P:mRNA splicing, via spliceosome"/>
    <property type="evidence" value="ECO:0007669"/>
    <property type="project" value="TreeGrafter"/>
</dbReference>
<dbReference type="InterPro" id="IPR012677">
    <property type="entry name" value="Nucleotide-bd_a/b_plait_sf"/>
</dbReference>
<feature type="compositionally biased region" description="Basic residues" evidence="3">
    <location>
        <begin position="139"/>
        <end position="148"/>
    </location>
</feature>
<evidence type="ECO:0000313" key="5">
    <source>
        <dbReference type="Proteomes" id="UP000735302"/>
    </source>
</evidence>
<keyword evidence="4" id="KW-0687">Ribonucleoprotein</keyword>
<dbReference type="EMBL" id="BLXT01001699">
    <property type="protein sequence ID" value="GFN87305.1"/>
    <property type="molecule type" value="Genomic_DNA"/>
</dbReference>
<accession>A0AAV3YJ74</accession>
<feature type="compositionally biased region" description="Gly residues" evidence="3">
    <location>
        <begin position="86"/>
        <end position="95"/>
    </location>
</feature>
<dbReference type="GO" id="GO:0003729">
    <property type="term" value="F:mRNA binding"/>
    <property type="evidence" value="ECO:0007669"/>
    <property type="project" value="TreeGrafter"/>
</dbReference>
<feature type="compositionally biased region" description="Gly residues" evidence="3">
    <location>
        <begin position="294"/>
        <end position="307"/>
    </location>
</feature>
<evidence type="ECO:0000313" key="4">
    <source>
        <dbReference type="EMBL" id="GFN87305.1"/>
    </source>
</evidence>
<reference evidence="4 5" key="1">
    <citation type="journal article" date="2021" name="Elife">
        <title>Chloroplast acquisition without the gene transfer in kleptoplastic sea slugs, Plakobranchus ocellatus.</title>
        <authorList>
            <person name="Maeda T."/>
            <person name="Takahashi S."/>
            <person name="Yoshida T."/>
            <person name="Shimamura S."/>
            <person name="Takaki Y."/>
            <person name="Nagai Y."/>
            <person name="Toyoda A."/>
            <person name="Suzuki Y."/>
            <person name="Arimoto A."/>
            <person name="Ishii H."/>
            <person name="Satoh N."/>
            <person name="Nishiyama T."/>
            <person name="Hasebe M."/>
            <person name="Maruyama T."/>
            <person name="Minagawa J."/>
            <person name="Obokata J."/>
            <person name="Shigenobu S."/>
        </authorList>
    </citation>
    <scope>NUCLEOTIDE SEQUENCE [LARGE SCALE GENOMIC DNA]</scope>
</reference>